<evidence type="ECO:0000313" key="2">
    <source>
        <dbReference type="EMBL" id="MVB12525.1"/>
    </source>
</evidence>
<evidence type="ECO:0000313" key="3">
    <source>
        <dbReference type="Proteomes" id="UP000469440"/>
    </source>
</evidence>
<evidence type="ECO:0008006" key="4">
    <source>
        <dbReference type="Google" id="ProtNLM"/>
    </source>
</evidence>
<feature type="transmembrane region" description="Helical" evidence="1">
    <location>
        <begin position="53"/>
        <end position="74"/>
    </location>
</feature>
<feature type="transmembrane region" description="Helical" evidence="1">
    <location>
        <begin position="186"/>
        <end position="206"/>
    </location>
</feature>
<protein>
    <recommendedName>
        <fullName evidence="4">ABC-2 family transporter protein</fullName>
    </recommendedName>
</protein>
<keyword evidence="1" id="KW-0812">Transmembrane</keyword>
<feature type="transmembrane region" description="Helical" evidence="1">
    <location>
        <begin position="104"/>
        <end position="126"/>
    </location>
</feature>
<keyword evidence="1" id="KW-1133">Transmembrane helix</keyword>
<feature type="transmembrane region" description="Helical" evidence="1">
    <location>
        <begin position="156"/>
        <end position="179"/>
    </location>
</feature>
<keyword evidence="1" id="KW-0472">Membrane</keyword>
<feature type="transmembrane region" description="Helical" evidence="1">
    <location>
        <begin position="226"/>
        <end position="247"/>
    </location>
</feature>
<dbReference type="Proteomes" id="UP000469440">
    <property type="component" value="Unassembled WGS sequence"/>
</dbReference>
<gene>
    <name evidence="2" type="ORF">CAFE_32650</name>
</gene>
<keyword evidence="3" id="KW-1185">Reference proteome</keyword>
<dbReference type="EMBL" id="VWXL01000097">
    <property type="protein sequence ID" value="MVB12525.1"/>
    <property type="molecule type" value="Genomic_DNA"/>
</dbReference>
<comment type="caution">
    <text evidence="2">The sequence shown here is derived from an EMBL/GenBank/DDBJ whole genome shotgun (WGS) entry which is preliminary data.</text>
</comment>
<proteinExistence type="predicted"/>
<reference evidence="2 3" key="1">
    <citation type="submission" date="2019-09" db="EMBL/GenBank/DDBJ databases">
        <title>Genome sequence of Clostridium sp. EA1.</title>
        <authorList>
            <person name="Poehlein A."/>
            <person name="Bengelsdorf F.R."/>
            <person name="Daniel R."/>
        </authorList>
    </citation>
    <scope>NUCLEOTIDE SEQUENCE [LARGE SCALE GENOMIC DNA]</scope>
    <source>
        <strain evidence="2 3">EA1</strain>
    </source>
</reference>
<accession>A0A6N8I3L6</accession>
<feature type="transmembrane region" description="Helical" evidence="1">
    <location>
        <begin position="12"/>
        <end position="33"/>
    </location>
</feature>
<organism evidence="2 3">
    <name type="scientific">Caproicibacter fermentans</name>
    <dbReference type="NCBI Taxonomy" id="2576756"/>
    <lineage>
        <taxon>Bacteria</taxon>
        <taxon>Bacillati</taxon>
        <taxon>Bacillota</taxon>
        <taxon>Clostridia</taxon>
        <taxon>Eubacteriales</taxon>
        <taxon>Acutalibacteraceae</taxon>
        <taxon>Caproicibacter</taxon>
    </lineage>
</organism>
<evidence type="ECO:0000256" key="1">
    <source>
        <dbReference type="SAM" id="Phobius"/>
    </source>
</evidence>
<dbReference type="AlphaFoldDB" id="A0A6N8I3L6"/>
<name>A0A6N8I3L6_9FIRM</name>
<sequence>MLWIKDFFRKLNLNINLLMIIVSLDILLILLDIGNLSNLVLKNNSCISLADCLIASSNNFIFALCYIPLQLFFIQNLMKYELDTNFVLRNSNKHNLWNKMCIKILLVSILFILLLSLFTCFIGSFYSVSCINWISKTSYYYSVILRINYSTQFHQVLIRFFLINILRALCTGIVFELIVWMSNKSIIAWLVVLTFNCFSVFFPNWSFLYGETMSLQYTSWLGDYNYINLLPIILFLLSVYLLGYIMSSRKEFIDEKK</sequence>